<name>A0A1I4CV77_9BACL</name>
<gene>
    <name evidence="2" type="ORF">SAMN05518846_12193</name>
</gene>
<organism evidence="2 3">
    <name type="scientific">Brevibacillus centrosporus</name>
    <dbReference type="NCBI Taxonomy" id="54910"/>
    <lineage>
        <taxon>Bacteria</taxon>
        <taxon>Bacillati</taxon>
        <taxon>Bacillota</taxon>
        <taxon>Bacilli</taxon>
        <taxon>Bacillales</taxon>
        <taxon>Paenibacillaceae</taxon>
        <taxon>Brevibacillus</taxon>
    </lineage>
</organism>
<dbReference type="ESTHER" id="9bacl-a0a1i4cv77">
    <property type="family name" value="OHBut_olig_hydro_put"/>
</dbReference>
<reference evidence="3" key="1">
    <citation type="submission" date="2016-10" db="EMBL/GenBank/DDBJ databases">
        <authorList>
            <person name="Varghese N."/>
            <person name="Submissions S."/>
        </authorList>
    </citation>
    <scope>NUCLEOTIDE SEQUENCE [LARGE SCALE GENOMIC DNA]</scope>
    <source>
        <strain evidence="3">OK042</strain>
    </source>
</reference>
<evidence type="ECO:0000313" key="3">
    <source>
        <dbReference type="Proteomes" id="UP000198915"/>
    </source>
</evidence>
<dbReference type="Proteomes" id="UP000198915">
    <property type="component" value="Unassembled WGS sequence"/>
</dbReference>
<dbReference type="EMBL" id="FORT01000021">
    <property type="protein sequence ID" value="SFK84703.1"/>
    <property type="molecule type" value="Genomic_DNA"/>
</dbReference>
<keyword evidence="3" id="KW-1185">Reference proteome</keyword>
<accession>A0A1I4CV77</accession>
<dbReference type="SUPFAM" id="SSF53474">
    <property type="entry name" value="alpha/beta-Hydrolases"/>
    <property type="match status" value="1"/>
</dbReference>
<keyword evidence="1" id="KW-0732">Signal</keyword>
<dbReference type="Gene3D" id="3.40.50.1820">
    <property type="entry name" value="alpha/beta hydrolase"/>
    <property type="match status" value="1"/>
</dbReference>
<sequence length="508" mass="56927">MKRNWMSHSLAALLLSTLAITSYPVTQVHAAYSPVIPGAHSVTVTPFDGKAENWLTTKNPLQYAAATQFGNIGLAPYTWGSKDDQSGWYRMYHPAEVAGTQVNGMFEDAKFVIRVPADWNGKLVVAGIPATRNETSTDLLFSDYVLEKGFAYAAIDKGTQGEIDPNDPLAKNKNALVSEDDSLREWNLRYRQVTKAAQAYLASHYSDQLISSKDRKNPASKLVSKSHPVPTYAVGISNGGYVVRYALENDDPKKTKEPKLYDGGVDWEGVMWRAKEANLITTLTPVVNHAQAAIFGSGAEKEKAAEALYAAGVPRGSEKLWAYHDQVYWFISLNIYRDEFDPKAPRHLDWRDYLNFDKNGMRDRSHDDVFASYDYFKRPSSVKNNVAAIENTGNINVPLITVAGSWDTLIFPDVHAKGYEELVKKAGKGDLHRLYMVEKGNHVDSLVWSKSDPDQELQPLLPYVHQSFDMLMKWVEENEKAPKSKTIPTPQDNTQVIDLETGEEIQPY</sequence>
<evidence type="ECO:0000256" key="1">
    <source>
        <dbReference type="SAM" id="SignalP"/>
    </source>
</evidence>
<feature type="chain" id="PRO_5011487484" description="Tannase and feruloyl esterase" evidence="1">
    <location>
        <begin position="31"/>
        <end position="508"/>
    </location>
</feature>
<evidence type="ECO:0000313" key="2">
    <source>
        <dbReference type="EMBL" id="SFK84703.1"/>
    </source>
</evidence>
<evidence type="ECO:0008006" key="4">
    <source>
        <dbReference type="Google" id="ProtNLM"/>
    </source>
</evidence>
<dbReference type="InterPro" id="IPR029058">
    <property type="entry name" value="AB_hydrolase_fold"/>
</dbReference>
<protein>
    <recommendedName>
        <fullName evidence="4">Tannase and feruloyl esterase</fullName>
    </recommendedName>
</protein>
<proteinExistence type="predicted"/>
<dbReference type="RefSeq" id="WP_258957914.1">
    <property type="nucleotide sequence ID" value="NZ_FORT01000021.1"/>
</dbReference>
<feature type="signal peptide" evidence="1">
    <location>
        <begin position="1"/>
        <end position="30"/>
    </location>
</feature>
<dbReference type="STRING" id="1884381.SAMN05518846_12193"/>
<dbReference type="AlphaFoldDB" id="A0A1I4CV77"/>